<reference evidence="1" key="1">
    <citation type="submission" date="2019-09" db="EMBL/GenBank/DDBJ databases">
        <title>Characterisation of the sponge microbiome using genome-centric metagenomics.</title>
        <authorList>
            <person name="Engelberts J.P."/>
            <person name="Robbins S.J."/>
            <person name="De Goeij J.M."/>
            <person name="Aranda M."/>
            <person name="Bell S.C."/>
            <person name="Webster N.S."/>
        </authorList>
    </citation>
    <scope>NUCLEOTIDE SEQUENCE</scope>
    <source>
        <strain evidence="1">SB0664_bin_43</strain>
    </source>
</reference>
<organism evidence="1">
    <name type="scientific">Boseongicola sp. SB0664_bin_43</name>
    <dbReference type="NCBI Taxonomy" id="2604844"/>
    <lineage>
        <taxon>Bacteria</taxon>
        <taxon>Pseudomonadati</taxon>
        <taxon>Pseudomonadota</taxon>
        <taxon>Alphaproteobacteria</taxon>
        <taxon>Rhodobacterales</taxon>
        <taxon>Paracoccaceae</taxon>
        <taxon>Boseongicola</taxon>
    </lineage>
</organism>
<comment type="caution">
    <text evidence="1">The sequence shown here is derived from an EMBL/GenBank/DDBJ whole genome shotgun (WGS) entry which is preliminary data.</text>
</comment>
<feature type="non-terminal residue" evidence="1">
    <location>
        <position position="434"/>
    </location>
</feature>
<name>A0A6B0Y1R1_9RHOB</name>
<dbReference type="AlphaFoldDB" id="A0A6B0Y1R1"/>
<protein>
    <submittedName>
        <fullName evidence="1">Uncharacterized protein</fullName>
    </submittedName>
</protein>
<accession>A0A6B0Y1R1</accession>
<sequence>MPQDLYYEYRWKGWEYSNYAREQYQRYVDILLEGERNYDIFGNYISRGFRIYDWTENQPQPQGSGIFKSPKFSGWFSRVIVSSAHKGQFFTSMTVGESIRTTMTPLTFSKPTFNGIQWDFLTDKYGLTLLSSRLNSPGNIANNESSPASRSENTTRLFGARAVSQLGDFAQVGGTWINVANTRTDLTFGENSLKGILTKPQNTGNVETITIRISDDSPESPESGGLLFFDRGIIDGEVHTEIKPIIRGGVRSGGNIEAKGADVMELIYDIRNDFRPTEKLPIFQEARKLEFELIIANDYKVEVASNMQVDRLGDEVFLPVAQARGEVTDGTNQRFLRFEYGLPTGHEVIGVDLEITDMAGLNVRAEYAVNRRFQRFPNQNFTKLAAAQATAQAAYLTASYINYPWFAYGETFTMEPDYRTPSLISNSLGGVDYG</sequence>
<proteinExistence type="predicted"/>
<gene>
    <name evidence="1" type="ORF">F4Y60_11385</name>
</gene>
<dbReference type="EMBL" id="VXRY01000465">
    <property type="protein sequence ID" value="MXY34668.1"/>
    <property type="molecule type" value="Genomic_DNA"/>
</dbReference>
<evidence type="ECO:0000313" key="1">
    <source>
        <dbReference type="EMBL" id="MXY34668.1"/>
    </source>
</evidence>